<name>H2ECR8_9VIRU</name>
<evidence type="ECO:0000313" key="1">
    <source>
        <dbReference type="EMBL" id="AEX62191.1"/>
    </source>
</evidence>
<accession>H2ECR8</accession>
<gene>
    <name evidence="1" type="ORF">c7_R1329</name>
</gene>
<dbReference type="EMBL" id="JN885993">
    <property type="protein sequence ID" value="AEX62191.1"/>
    <property type="molecule type" value="Genomic_DNA"/>
</dbReference>
<sequence length="32" mass="3978">MIRSSKNVYWDSKHVESIIREYNYIIIKYLSK</sequence>
<reference evidence="1" key="1">
    <citation type="submission" date="2011-10" db="EMBL/GenBank/DDBJ databases">
        <title>Provirophages and transpovirons: unique mobilome of giant viruses.</title>
        <authorList>
            <person name="Desnues C."/>
            <person name="LaScola B."/>
            <person name="Yutin N."/>
            <person name="Fournous G."/>
            <person name="Koonin E."/>
            <person name="Raoult D."/>
        </authorList>
    </citation>
    <scope>NUCLEOTIDE SEQUENCE</scope>
    <source>
        <strain evidence="1">Mv13-c7</strain>
    </source>
</reference>
<protein>
    <submittedName>
        <fullName evidence="1">Uncharacterized protein</fullName>
    </submittedName>
</protein>
<organism evidence="1">
    <name type="scientific">Megavirus courdo7</name>
    <dbReference type="NCBI Taxonomy" id="1128135"/>
    <lineage>
        <taxon>Viruses</taxon>
        <taxon>Varidnaviria</taxon>
        <taxon>Bamfordvirae</taxon>
        <taxon>Nucleocytoviricota</taxon>
        <taxon>Megaviricetes</taxon>
        <taxon>Imitervirales</taxon>
        <taxon>Mimiviridae</taxon>
        <taxon>Megamimivirinae</taxon>
        <taxon>Megavirus</taxon>
    </lineage>
</organism>
<proteinExistence type="predicted"/>